<reference evidence="1" key="1">
    <citation type="submission" date="2019-08" db="EMBL/GenBank/DDBJ databases">
        <authorList>
            <person name="Kucharzyk K."/>
            <person name="Murdoch R.W."/>
            <person name="Higgins S."/>
            <person name="Loffler F."/>
        </authorList>
    </citation>
    <scope>NUCLEOTIDE SEQUENCE</scope>
</reference>
<proteinExistence type="predicted"/>
<evidence type="ECO:0000313" key="1">
    <source>
        <dbReference type="EMBL" id="MPN33089.1"/>
    </source>
</evidence>
<name>A0A645H4W8_9ZZZZ</name>
<dbReference type="AlphaFoldDB" id="A0A645H4W8"/>
<protein>
    <submittedName>
        <fullName evidence="1">Uncharacterized protein</fullName>
    </submittedName>
</protein>
<sequence length="175" mass="19625">MHTARAGLGSGDFVDDVHSFDHFAEDAVAVVLGRRRLEVEEIIVDEVDEELRRRRINHIGAGHGERSALVGTLVGRFVLDRFAGRFLDEVFGEPAALHHESRNYAMENGSLVETGIDVVEEIFRGDGGVFFEKPDFDVAFAGLQRDHEYQVSLGFFIQYRDSDEIQMRGGAPCRD</sequence>
<dbReference type="EMBL" id="VSSQ01085432">
    <property type="protein sequence ID" value="MPN33089.1"/>
    <property type="molecule type" value="Genomic_DNA"/>
</dbReference>
<organism evidence="1">
    <name type="scientific">bioreactor metagenome</name>
    <dbReference type="NCBI Taxonomy" id="1076179"/>
    <lineage>
        <taxon>unclassified sequences</taxon>
        <taxon>metagenomes</taxon>
        <taxon>ecological metagenomes</taxon>
    </lineage>
</organism>
<accession>A0A645H4W8</accession>
<gene>
    <name evidence="1" type="ORF">SDC9_180572</name>
</gene>
<comment type="caution">
    <text evidence="1">The sequence shown here is derived from an EMBL/GenBank/DDBJ whole genome shotgun (WGS) entry which is preliminary data.</text>
</comment>